<evidence type="ECO:0000256" key="2">
    <source>
        <dbReference type="ARBA" id="ARBA00022723"/>
    </source>
</evidence>
<proteinExistence type="inferred from homology"/>
<dbReference type="PANTHER" id="PTHR30468">
    <property type="entry name" value="ALPHA-KETOGLUTARATE-DEPENDENT SULFONATE DIOXYGENASE"/>
    <property type="match status" value="1"/>
</dbReference>
<organism evidence="7">
    <name type="scientific">marine metagenome</name>
    <dbReference type="NCBI Taxonomy" id="408172"/>
    <lineage>
        <taxon>unclassified sequences</taxon>
        <taxon>metagenomes</taxon>
        <taxon>ecological metagenomes</taxon>
    </lineage>
</organism>
<protein>
    <recommendedName>
        <fullName evidence="6">TauD/TfdA-like domain-containing protein</fullName>
    </recommendedName>
</protein>
<accession>A0A382V2W0</accession>
<dbReference type="InterPro" id="IPR051323">
    <property type="entry name" value="AtsK-like"/>
</dbReference>
<feature type="non-terminal residue" evidence="7">
    <location>
        <position position="1"/>
    </location>
</feature>
<sequence>FIKNRVAGEPEVESLELAKTPPLAPPTSILHIDLSSSEIPTKGTVLYAVDVPEMGGDTIWVNCYAAYEGLSEPMQQFIRGRTGLFPALDVAALDRLVKGGPAAMDVAARFKQAPTEHPLVSTHPETGRKSLFIDPLRMWCISDLEPDESRAISSFLNEHISQPEFQCRFHWRPGSLAVWDNRCTLHKRVDDVVEGRRLMHRVPIAGTDRPVM</sequence>
<evidence type="ECO:0000256" key="5">
    <source>
        <dbReference type="ARBA" id="ARBA00023004"/>
    </source>
</evidence>
<keyword evidence="2" id="KW-0479">Metal-binding</keyword>
<dbReference type="InterPro" id="IPR042098">
    <property type="entry name" value="TauD-like_sf"/>
</dbReference>
<evidence type="ECO:0000256" key="3">
    <source>
        <dbReference type="ARBA" id="ARBA00022964"/>
    </source>
</evidence>
<evidence type="ECO:0000256" key="1">
    <source>
        <dbReference type="ARBA" id="ARBA00005896"/>
    </source>
</evidence>
<dbReference type="GO" id="GO:0016706">
    <property type="term" value="F:2-oxoglutarate-dependent dioxygenase activity"/>
    <property type="evidence" value="ECO:0007669"/>
    <property type="project" value="TreeGrafter"/>
</dbReference>
<dbReference type="GO" id="GO:0046872">
    <property type="term" value="F:metal ion binding"/>
    <property type="evidence" value="ECO:0007669"/>
    <property type="project" value="UniProtKB-KW"/>
</dbReference>
<reference evidence="7" key="1">
    <citation type="submission" date="2018-05" db="EMBL/GenBank/DDBJ databases">
        <authorList>
            <person name="Lanie J.A."/>
            <person name="Ng W.-L."/>
            <person name="Kazmierczak K.M."/>
            <person name="Andrzejewski T.M."/>
            <person name="Davidsen T.M."/>
            <person name="Wayne K.J."/>
            <person name="Tettelin H."/>
            <person name="Glass J.I."/>
            <person name="Rusch D."/>
            <person name="Podicherti R."/>
            <person name="Tsui H.-C.T."/>
            <person name="Winkler M.E."/>
        </authorList>
    </citation>
    <scope>NUCLEOTIDE SEQUENCE</scope>
</reference>
<comment type="similarity">
    <text evidence="1">Belongs to the TfdA dioxygenase family.</text>
</comment>
<dbReference type="GO" id="GO:0005737">
    <property type="term" value="C:cytoplasm"/>
    <property type="evidence" value="ECO:0007669"/>
    <property type="project" value="TreeGrafter"/>
</dbReference>
<gene>
    <name evidence="7" type="ORF">METZ01_LOCUS393122</name>
</gene>
<dbReference type="AlphaFoldDB" id="A0A382V2W0"/>
<dbReference type="PANTHER" id="PTHR30468:SF1">
    <property type="entry name" value="ALPHA-KETOGLUTARATE-DEPENDENT SULFONATE DIOXYGENASE"/>
    <property type="match status" value="1"/>
</dbReference>
<dbReference type="EMBL" id="UINC01148409">
    <property type="protein sequence ID" value="SVD40268.1"/>
    <property type="molecule type" value="Genomic_DNA"/>
</dbReference>
<feature type="domain" description="TauD/TfdA-like" evidence="6">
    <location>
        <begin position="24"/>
        <end position="202"/>
    </location>
</feature>
<dbReference type="Pfam" id="PF02668">
    <property type="entry name" value="TauD"/>
    <property type="match status" value="1"/>
</dbReference>
<keyword evidence="3" id="KW-0223">Dioxygenase</keyword>
<name>A0A382V2W0_9ZZZZ</name>
<dbReference type="SUPFAM" id="SSF51197">
    <property type="entry name" value="Clavaminate synthase-like"/>
    <property type="match status" value="1"/>
</dbReference>
<evidence type="ECO:0000259" key="6">
    <source>
        <dbReference type="Pfam" id="PF02668"/>
    </source>
</evidence>
<keyword evidence="5" id="KW-0408">Iron</keyword>
<dbReference type="InterPro" id="IPR003819">
    <property type="entry name" value="TauD/TfdA-like"/>
</dbReference>
<dbReference type="Gene3D" id="3.60.130.10">
    <property type="entry name" value="Clavaminate synthase-like"/>
    <property type="match status" value="1"/>
</dbReference>
<evidence type="ECO:0000313" key="7">
    <source>
        <dbReference type="EMBL" id="SVD40268.1"/>
    </source>
</evidence>
<evidence type="ECO:0000256" key="4">
    <source>
        <dbReference type="ARBA" id="ARBA00023002"/>
    </source>
</evidence>
<keyword evidence="4" id="KW-0560">Oxidoreductase</keyword>